<organism evidence="3 4">
    <name type="scientific">Lysobacter gummosus</name>
    <dbReference type="NCBI Taxonomy" id="262324"/>
    <lineage>
        <taxon>Bacteria</taxon>
        <taxon>Pseudomonadati</taxon>
        <taxon>Pseudomonadota</taxon>
        <taxon>Gammaproteobacteria</taxon>
        <taxon>Lysobacterales</taxon>
        <taxon>Lysobacteraceae</taxon>
        <taxon>Lysobacter</taxon>
    </lineage>
</organism>
<evidence type="ECO:0000256" key="2">
    <source>
        <dbReference type="SAM" id="Phobius"/>
    </source>
</evidence>
<proteinExistence type="predicted"/>
<dbReference type="Proteomes" id="UP000829194">
    <property type="component" value="Chromosome"/>
</dbReference>
<dbReference type="EMBL" id="CP093547">
    <property type="protein sequence ID" value="UNP31635.1"/>
    <property type="molecule type" value="Genomic_DNA"/>
</dbReference>
<keyword evidence="4" id="KW-1185">Reference proteome</keyword>
<feature type="transmembrane region" description="Helical" evidence="2">
    <location>
        <begin position="12"/>
        <end position="32"/>
    </location>
</feature>
<gene>
    <name evidence="3" type="ORF">MOV92_10465</name>
</gene>
<sequence length="334" mass="36030">MNKAAPPQDALLHASALLIAVAVTMFTGWLLLDVPAPAPAQPALDVVLIERVPPPVEPPSEPDFVPVPMPRDRPHAPQTASVAANTPRPVQPQPSTPRKQTAANTPPPARPSRLFNADGRVALPEADPMRAPPGRAPGDPDDPKFVAAKNTFERRNPIDVPPTGFESDWATEGTLGKALLGKATKRLQKIADAMPFKRDIQQARARPPPPVRFNPALHERPSDLGSEATGDAYKAAPIAFEPAPGLQGEASRRIRQAIGEVEAAHGGCERKRLRELLAPAIVRVDELQRIERAMASGVDPIRAEQLLPRSADMAYDQARRAIWYAKQQLATCAS</sequence>
<name>A0ABY3XJ04_9GAMM</name>
<keyword evidence="2" id="KW-0812">Transmembrane</keyword>
<evidence type="ECO:0000256" key="1">
    <source>
        <dbReference type="SAM" id="MobiDB-lite"/>
    </source>
</evidence>
<feature type="region of interest" description="Disordered" evidence="1">
    <location>
        <begin position="55"/>
        <end position="115"/>
    </location>
</feature>
<evidence type="ECO:0000313" key="3">
    <source>
        <dbReference type="EMBL" id="UNP31635.1"/>
    </source>
</evidence>
<accession>A0ABY3XJ04</accession>
<keyword evidence="2" id="KW-0472">Membrane</keyword>
<evidence type="ECO:0008006" key="5">
    <source>
        <dbReference type="Google" id="ProtNLM"/>
    </source>
</evidence>
<evidence type="ECO:0000313" key="4">
    <source>
        <dbReference type="Proteomes" id="UP000829194"/>
    </source>
</evidence>
<keyword evidence="2" id="KW-1133">Transmembrane helix</keyword>
<feature type="compositionally biased region" description="Pro residues" evidence="1">
    <location>
        <begin position="55"/>
        <end position="69"/>
    </location>
</feature>
<dbReference type="RefSeq" id="WP_057942757.1">
    <property type="nucleotide sequence ID" value="NZ_CP011131.1"/>
</dbReference>
<protein>
    <recommendedName>
        <fullName evidence="5">Transmembrane protein</fullName>
    </recommendedName>
</protein>
<reference evidence="3 4" key="1">
    <citation type="submission" date="2022-03" db="EMBL/GenBank/DDBJ databases">
        <title>Complete genome sequence of Lysobacter capsici VKM B-2533 and Lysobacter gummosus 10.1.1, promising sources of lytic agents.</title>
        <authorList>
            <person name="Tarlachkov S.V."/>
            <person name="Kudryakova I.V."/>
            <person name="Afoshin A.S."/>
            <person name="Leontyevskaya E.A."/>
            <person name="Leontyevskaya N.V."/>
        </authorList>
    </citation>
    <scope>NUCLEOTIDE SEQUENCE [LARGE SCALE GENOMIC DNA]</scope>
    <source>
        <strain evidence="3 4">10.1.1</strain>
    </source>
</reference>